<dbReference type="InterPro" id="IPR043136">
    <property type="entry name" value="B30.2/SPRY_sf"/>
</dbReference>
<comment type="subcellular location">
    <subcellularLocation>
        <location evidence="1">Cytoplasm</location>
    </subcellularLocation>
</comment>
<dbReference type="Pfam" id="PF00097">
    <property type="entry name" value="zf-C3HC4"/>
    <property type="match status" value="1"/>
</dbReference>
<dbReference type="SMART" id="SM00589">
    <property type="entry name" value="PRY"/>
    <property type="match status" value="1"/>
</dbReference>
<evidence type="ECO:0000313" key="11">
    <source>
        <dbReference type="EMBL" id="NXM21212.1"/>
    </source>
</evidence>
<protein>
    <submittedName>
        <fullName evidence="11">NF7O factor</fullName>
    </submittedName>
</protein>
<dbReference type="GO" id="GO:0005737">
    <property type="term" value="C:cytoplasm"/>
    <property type="evidence" value="ECO:0007669"/>
    <property type="project" value="UniProtKB-SubCell"/>
</dbReference>
<feature type="non-terminal residue" evidence="11">
    <location>
        <position position="468"/>
    </location>
</feature>
<dbReference type="PROSITE" id="PS50188">
    <property type="entry name" value="B302_SPRY"/>
    <property type="match status" value="1"/>
</dbReference>
<evidence type="ECO:0000256" key="5">
    <source>
        <dbReference type="ARBA" id="ARBA00022771"/>
    </source>
</evidence>
<dbReference type="Proteomes" id="UP000539920">
    <property type="component" value="Unassembled WGS sequence"/>
</dbReference>
<evidence type="ECO:0000259" key="9">
    <source>
        <dbReference type="PROSITE" id="PS50089"/>
    </source>
</evidence>
<dbReference type="InterPro" id="IPR013320">
    <property type="entry name" value="ConA-like_dom_sf"/>
</dbReference>
<reference evidence="11 12" key="1">
    <citation type="submission" date="2019-09" db="EMBL/GenBank/DDBJ databases">
        <title>Bird 10,000 Genomes (B10K) Project - Family phase.</title>
        <authorList>
            <person name="Zhang G."/>
        </authorList>
    </citation>
    <scope>NUCLEOTIDE SEQUENCE [LARGE SCALE GENOMIC DNA]</scope>
    <source>
        <strain evidence="11">B10K-DU-001-79</strain>
        <tissue evidence="11">Muscle</tissue>
    </source>
</reference>
<keyword evidence="6" id="KW-0862">Zinc</keyword>
<dbReference type="CDD" id="cd12905">
    <property type="entry name" value="SPRY_PRY_A33L"/>
    <property type="match status" value="1"/>
</dbReference>
<dbReference type="InterPro" id="IPR001841">
    <property type="entry name" value="Znf_RING"/>
</dbReference>
<dbReference type="PROSITE" id="PS00518">
    <property type="entry name" value="ZF_RING_1"/>
    <property type="match status" value="1"/>
</dbReference>
<dbReference type="InterPro" id="IPR006574">
    <property type="entry name" value="PRY"/>
</dbReference>
<gene>
    <name evidence="11" type="primary">Nf7o</name>
    <name evidence="11" type="ORF">PLONIG_R05966</name>
</gene>
<accession>A0A7L0YWY3</accession>
<dbReference type="InterPro" id="IPR050143">
    <property type="entry name" value="TRIM/RBCC"/>
</dbReference>
<keyword evidence="4" id="KW-0479">Metal-binding</keyword>
<keyword evidence="5 7" id="KW-0863">Zinc-finger</keyword>
<dbReference type="Pfam" id="PF00622">
    <property type="entry name" value="SPRY"/>
    <property type="match status" value="1"/>
</dbReference>
<dbReference type="SUPFAM" id="SSF57850">
    <property type="entry name" value="RING/U-box"/>
    <property type="match status" value="1"/>
</dbReference>
<dbReference type="SUPFAM" id="SSF49899">
    <property type="entry name" value="Concanavalin A-like lectins/glucanases"/>
    <property type="match status" value="1"/>
</dbReference>
<keyword evidence="12" id="KW-1185">Reference proteome</keyword>
<comment type="caution">
    <text evidence="11">The sequence shown here is derived from an EMBL/GenBank/DDBJ whole genome shotgun (WGS) entry which is preliminary data.</text>
</comment>
<evidence type="ECO:0000313" key="12">
    <source>
        <dbReference type="Proteomes" id="UP000539920"/>
    </source>
</evidence>
<comment type="similarity">
    <text evidence="2">Belongs to the TRIM/RBCC family.</text>
</comment>
<organism evidence="11 12">
    <name type="scientific">Ploceus nigricollis</name>
    <dbReference type="NCBI Taxonomy" id="441696"/>
    <lineage>
        <taxon>Eukaryota</taxon>
        <taxon>Metazoa</taxon>
        <taxon>Chordata</taxon>
        <taxon>Craniata</taxon>
        <taxon>Vertebrata</taxon>
        <taxon>Euteleostomi</taxon>
        <taxon>Archelosauria</taxon>
        <taxon>Archosauria</taxon>
        <taxon>Dinosauria</taxon>
        <taxon>Saurischia</taxon>
        <taxon>Theropoda</taxon>
        <taxon>Coelurosauria</taxon>
        <taxon>Aves</taxon>
        <taxon>Neognathae</taxon>
        <taxon>Neoaves</taxon>
        <taxon>Telluraves</taxon>
        <taxon>Australaves</taxon>
        <taxon>Passeriformes</taxon>
        <taxon>Passeroidea</taxon>
        <taxon>Ploceidae</taxon>
        <taxon>Ploceinae</taxon>
        <taxon>Ploceus</taxon>
    </lineage>
</organism>
<dbReference type="Pfam" id="PF13765">
    <property type="entry name" value="PRY"/>
    <property type="match status" value="1"/>
</dbReference>
<dbReference type="PANTHER" id="PTHR24103">
    <property type="entry name" value="E3 UBIQUITIN-PROTEIN LIGASE TRIM"/>
    <property type="match status" value="1"/>
</dbReference>
<dbReference type="Gene3D" id="3.30.40.10">
    <property type="entry name" value="Zinc/RING finger domain, C3HC4 (zinc finger)"/>
    <property type="match status" value="1"/>
</dbReference>
<feature type="domain" description="RING-type" evidence="9">
    <location>
        <begin position="18"/>
        <end position="59"/>
    </location>
</feature>
<dbReference type="InterPro" id="IPR013083">
    <property type="entry name" value="Znf_RING/FYVE/PHD"/>
</dbReference>
<dbReference type="InterPro" id="IPR003877">
    <property type="entry name" value="SPRY_dom"/>
</dbReference>
<dbReference type="SMART" id="SM00449">
    <property type="entry name" value="SPRY"/>
    <property type="match status" value="1"/>
</dbReference>
<evidence type="ECO:0000256" key="1">
    <source>
        <dbReference type="ARBA" id="ARBA00004496"/>
    </source>
</evidence>
<dbReference type="PRINTS" id="PR01407">
    <property type="entry name" value="BUTYPHLNCDUF"/>
</dbReference>
<dbReference type="FunFam" id="2.60.120.920:FF:000004">
    <property type="entry name" value="Butyrophilin subfamily 1 member A1"/>
    <property type="match status" value="1"/>
</dbReference>
<dbReference type="GO" id="GO:0008270">
    <property type="term" value="F:zinc ion binding"/>
    <property type="evidence" value="ECO:0007669"/>
    <property type="project" value="UniProtKB-KW"/>
</dbReference>
<dbReference type="InterPro" id="IPR003879">
    <property type="entry name" value="Butyrophylin_SPRY"/>
</dbReference>
<dbReference type="InterPro" id="IPR017907">
    <property type="entry name" value="Znf_RING_CS"/>
</dbReference>
<dbReference type="InterPro" id="IPR018957">
    <property type="entry name" value="Znf_C3HC4_RING-type"/>
</dbReference>
<dbReference type="Gene3D" id="2.60.120.920">
    <property type="match status" value="1"/>
</dbReference>
<feature type="coiled-coil region" evidence="8">
    <location>
        <begin position="176"/>
        <end position="232"/>
    </location>
</feature>
<evidence type="ECO:0000256" key="4">
    <source>
        <dbReference type="ARBA" id="ARBA00022723"/>
    </source>
</evidence>
<dbReference type="PROSITE" id="PS50089">
    <property type="entry name" value="ZF_RING_2"/>
    <property type="match status" value="1"/>
</dbReference>
<feature type="non-terminal residue" evidence="11">
    <location>
        <position position="1"/>
    </location>
</feature>
<dbReference type="InterPro" id="IPR001870">
    <property type="entry name" value="B30.2/SPRY"/>
</dbReference>
<keyword evidence="3" id="KW-0963">Cytoplasm</keyword>
<feature type="domain" description="B30.2/SPRY" evidence="10">
    <location>
        <begin position="272"/>
        <end position="468"/>
    </location>
</feature>
<dbReference type="EMBL" id="VXBC01011365">
    <property type="protein sequence ID" value="NXM21212.1"/>
    <property type="molecule type" value="Genomic_DNA"/>
</dbReference>
<dbReference type="SMART" id="SM00184">
    <property type="entry name" value="RING"/>
    <property type="match status" value="1"/>
</dbReference>
<evidence type="ECO:0000256" key="8">
    <source>
        <dbReference type="SAM" id="Coils"/>
    </source>
</evidence>
<sequence>AGMAGGSQDRSLREELTCAICCELFSEPVMLDCMHHFCKGCIQEYWDSCAHVPSCPQCRRKFPGRAFRTHYLLAGLVEKVRRCGSEEHQQKMQVSSFCQAGEKGTGCPCVLFSSQKVIAMSKPKFPRLCKQSNRHSHPVHLLVCSSCWTHFLPLPSAQKVSGELNFKIRAEFARLHQILEEEERAVLAELGEKEEQSLAQLHRHAGQLEEGMAVLQRDIEHVKQTLSKMEDVSLLEVRCFADSGRRLRDISESHIGMGEVTANSLCFSLQVESLDIRYVSGMKEADSPPAPLTFDPESAHPNLVLSRDLTAVTERSRAQPVPISPRRFRQCVNVLGSQAFDSGRHYWEVWVGSKTKWDLGVAAEAVDRAAKVKLCPENGYWTLRLRNRTEYWATASPWVRLTPRQPPRKVGVFLDCQEGTVAFFDAGDMSHLFTFHQVSAERYCPFFSTCFSDGRDNVEPMRLCHLAL</sequence>
<evidence type="ECO:0000256" key="3">
    <source>
        <dbReference type="ARBA" id="ARBA00022490"/>
    </source>
</evidence>
<evidence type="ECO:0000256" key="7">
    <source>
        <dbReference type="PROSITE-ProRule" id="PRU00175"/>
    </source>
</evidence>
<evidence type="ECO:0000259" key="10">
    <source>
        <dbReference type="PROSITE" id="PS50188"/>
    </source>
</evidence>
<evidence type="ECO:0000256" key="6">
    <source>
        <dbReference type="ARBA" id="ARBA00022833"/>
    </source>
</evidence>
<proteinExistence type="inferred from homology"/>
<name>A0A7L0YWY3_9PASE</name>
<evidence type="ECO:0000256" key="2">
    <source>
        <dbReference type="ARBA" id="ARBA00008518"/>
    </source>
</evidence>
<keyword evidence="8" id="KW-0175">Coiled coil</keyword>
<dbReference type="AlphaFoldDB" id="A0A7L0YWY3"/>